<dbReference type="STRING" id="27835.A0A0N4Y254"/>
<reference evidence="3" key="1">
    <citation type="submission" date="2017-02" db="UniProtKB">
        <authorList>
            <consortium name="WormBaseParasite"/>
        </authorList>
    </citation>
    <scope>IDENTIFICATION</scope>
</reference>
<dbReference type="Pfam" id="PF14989">
    <property type="entry name" value="CCDC32"/>
    <property type="match status" value="1"/>
</dbReference>
<dbReference type="InterPro" id="IPR028039">
    <property type="entry name" value="CCDC32"/>
</dbReference>
<proteinExistence type="predicted"/>
<accession>A0A0N4Y254</accession>
<organism evidence="3">
    <name type="scientific">Nippostrongylus brasiliensis</name>
    <name type="common">Rat hookworm</name>
    <dbReference type="NCBI Taxonomy" id="27835"/>
    <lineage>
        <taxon>Eukaryota</taxon>
        <taxon>Metazoa</taxon>
        <taxon>Ecdysozoa</taxon>
        <taxon>Nematoda</taxon>
        <taxon>Chromadorea</taxon>
        <taxon>Rhabditida</taxon>
        <taxon>Rhabditina</taxon>
        <taxon>Rhabditomorpha</taxon>
        <taxon>Strongyloidea</taxon>
        <taxon>Heligmosomidae</taxon>
        <taxon>Nippostrongylus</taxon>
    </lineage>
</organism>
<evidence type="ECO:0000313" key="3">
    <source>
        <dbReference type="WBParaSite" id="NBR_0000975901-mRNA-1"/>
    </source>
</evidence>
<sequence length="316" mass="34735">MALNGTDRVVDKEYLALLESKLQALKDPKKATAKQFLSDIASYKDQQLFNLITAGSPTQSGFDDDFSDVVITPSYLRRVVAPQTCAINKQELVQLVKNDQVQKSHEAALQGTDLEQQSDDNKCCDDAVIDPSLNIHTCLINAYGRLHFVEQNKTVHLPKLLAEVPLENGHSIELSSADMSASSNQGCLAILATSWVELNEHFCPCRHFGALFKISPTLHVELMKKGDTLFWNSEIILSQSEQFDAITSACIIGDNIAVGTSSGKILFYSSPCDLLSHEISSMTQLHSPIVNMRVVDEKTLCVLSTAGLHTVKRSDV</sequence>
<gene>
    <name evidence="1" type="ORF">NBR_LOCUS9760</name>
</gene>
<dbReference type="WBParaSite" id="NBR_0000975901-mRNA-1">
    <property type="protein sequence ID" value="NBR_0000975901-mRNA-1"/>
    <property type="gene ID" value="NBR_0000975901"/>
</dbReference>
<name>A0A0N4Y254_NIPBR</name>
<protein>
    <submittedName>
        <fullName evidence="3">LisH domain-containing protein</fullName>
    </submittedName>
</protein>
<keyword evidence="2" id="KW-1185">Reference proteome</keyword>
<evidence type="ECO:0000313" key="1">
    <source>
        <dbReference type="EMBL" id="VDL73349.1"/>
    </source>
</evidence>
<dbReference type="AlphaFoldDB" id="A0A0N4Y254"/>
<reference evidence="1 2" key="2">
    <citation type="submission" date="2018-11" db="EMBL/GenBank/DDBJ databases">
        <authorList>
            <consortium name="Pathogen Informatics"/>
        </authorList>
    </citation>
    <scope>NUCLEOTIDE SEQUENCE [LARGE SCALE GENOMIC DNA]</scope>
</reference>
<evidence type="ECO:0000313" key="2">
    <source>
        <dbReference type="Proteomes" id="UP000271162"/>
    </source>
</evidence>
<dbReference type="EMBL" id="UYSL01020190">
    <property type="protein sequence ID" value="VDL73349.1"/>
    <property type="molecule type" value="Genomic_DNA"/>
</dbReference>
<dbReference type="Proteomes" id="UP000271162">
    <property type="component" value="Unassembled WGS sequence"/>
</dbReference>